<dbReference type="SMART" id="SM00855">
    <property type="entry name" value="PGAM"/>
    <property type="match status" value="1"/>
</dbReference>
<dbReference type="InterPro" id="IPR029033">
    <property type="entry name" value="His_PPase_superfam"/>
</dbReference>
<protein>
    <submittedName>
        <fullName evidence="1">Histidine phosphatase family protein</fullName>
    </submittedName>
</protein>
<dbReference type="SUPFAM" id="SSF53254">
    <property type="entry name" value="Phosphoglycerate mutase-like"/>
    <property type="match status" value="1"/>
</dbReference>
<dbReference type="InterPro" id="IPR013078">
    <property type="entry name" value="His_Pase_superF_clade-1"/>
</dbReference>
<comment type="caution">
    <text evidence="1">The sequence shown here is derived from an EMBL/GenBank/DDBJ whole genome shotgun (WGS) entry which is preliminary data.</text>
</comment>
<proteinExistence type="predicted"/>
<dbReference type="PANTHER" id="PTHR48100:SF1">
    <property type="entry name" value="HISTIDINE PHOSPHATASE FAMILY PROTEIN-RELATED"/>
    <property type="match status" value="1"/>
</dbReference>
<accession>A0A4R4TGG1</accession>
<dbReference type="Proteomes" id="UP000295345">
    <property type="component" value="Unassembled WGS sequence"/>
</dbReference>
<dbReference type="Gene3D" id="3.40.50.1240">
    <property type="entry name" value="Phosphoglycerate mutase-like"/>
    <property type="match status" value="1"/>
</dbReference>
<evidence type="ECO:0000313" key="2">
    <source>
        <dbReference type="Proteomes" id="UP000295345"/>
    </source>
</evidence>
<evidence type="ECO:0000313" key="1">
    <source>
        <dbReference type="EMBL" id="TDC74724.1"/>
    </source>
</evidence>
<dbReference type="AlphaFoldDB" id="A0A4R4TGG1"/>
<reference evidence="1 2" key="1">
    <citation type="submission" date="2019-03" db="EMBL/GenBank/DDBJ databases">
        <title>Draft genome sequences of novel Actinobacteria.</title>
        <authorList>
            <person name="Sahin N."/>
            <person name="Ay H."/>
            <person name="Saygin H."/>
        </authorList>
    </citation>
    <scope>NUCLEOTIDE SEQUENCE [LARGE SCALE GENOMIC DNA]</scope>
    <source>
        <strain evidence="1 2">DSM 41900</strain>
    </source>
</reference>
<gene>
    <name evidence="1" type="ORF">E1283_14830</name>
</gene>
<keyword evidence="2" id="KW-1185">Reference proteome</keyword>
<organism evidence="1 2">
    <name type="scientific">Streptomyces hainanensis</name>
    <dbReference type="NCBI Taxonomy" id="402648"/>
    <lineage>
        <taxon>Bacteria</taxon>
        <taxon>Bacillati</taxon>
        <taxon>Actinomycetota</taxon>
        <taxon>Actinomycetes</taxon>
        <taxon>Kitasatosporales</taxon>
        <taxon>Streptomycetaceae</taxon>
        <taxon>Streptomyces</taxon>
    </lineage>
</organism>
<dbReference type="PANTHER" id="PTHR48100">
    <property type="entry name" value="BROAD-SPECIFICITY PHOSPHATASE YOR283W-RELATED"/>
    <property type="match status" value="1"/>
</dbReference>
<sequence length="238" mass="25354">MPPRAAPVPPRNPLAELVAVRHAESTANVRFAAARRGGGPVEIPSEPRDADVPLSDTGLAQAAALGRWLAGLGADRGPELVVCSPYLRAGHTWELMAEAAAPGPWPAPLVDERLRDREMGVFELLPGRVIRERVPDEADRRERLGDWYYRPPGGESPADVALRVRDLLTELAGAVPGRRVLLVAHDAVVAAVRHVLAGLGAPPPVGEEPVANASVSRWVGDGDRLRLVTYGAVDHLPG</sequence>
<name>A0A4R4TGG1_9ACTN</name>
<dbReference type="Pfam" id="PF00300">
    <property type="entry name" value="His_Phos_1"/>
    <property type="match status" value="1"/>
</dbReference>
<dbReference type="GO" id="GO:0016791">
    <property type="term" value="F:phosphatase activity"/>
    <property type="evidence" value="ECO:0007669"/>
    <property type="project" value="TreeGrafter"/>
</dbReference>
<dbReference type="OrthoDB" id="5449373at2"/>
<dbReference type="RefSeq" id="WP_132818500.1">
    <property type="nucleotide sequence ID" value="NZ_SMKI01000135.1"/>
</dbReference>
<dbReference type="GO" id="GO:0005737">
    <property type="term" value="C:cytoplasm"/>
    <property type="evidence" value="ECO:0007669"/>
    <property type="project" value="TreeGrafter"/>
</dbReference>
<dbReference type="EMBL" id="SMKI01000135">
    <property type="protein sequence ID" value="TDC74724.1"/>
    <property type="molecule type" value="Genomic_DNA"/>
</dbReference>
<dbReference type="InterPro" id="IPR050275">
    <property type="entry name" value="PGM_Phosphatase"/>
</dbReference>
<dbReference type="CDD" id="cd07067">
    <property type="entry name" value="HP_PGM_like"/>
    <property type="match status" value="1"/>
</dbReference>